<reference evidence="1 2" key="1">
    <citation type="submission" date="2023-07" db="EMBL/GenBank/DDBJ databases">
        <title>Genomic Encyclopedia of Type Strains, Phase IV (KMG-IV): sequencing the most valuable type-strain genomes for metagenomic binning, comparative biology and taxonomic classification.</title>
        <authorList>
            <person name="Goeker M."/>
        </authorList>
    </citation>
    <scope>NUCLEOTIDE SEQUENCE [LARGE SCALE GENOMIC DNA]</scope>
    <source>
        <strain evidence="1 2">DSM 45903</strain>
    </source>
</reference>
<protein>
    <submittedName>
        <fullName evidence="1">Vacuolar-type H+-ATPase subunit I/STV1</fullName>
    </submittedName>
</protein>
<dbReference type="Proteomes" id="UP001185012">
    <property type="component" value="Unassembled WGS sequence"/>
</dbReference>
<dbReference type="Pfam" id="PF09388">
    <property type="entry name" value="SpoOE-like"/>
    <property type="match status" value="1"/>
</dbReference>
<evidence type="ECO:0000313" key="2">
    <source>
        <dbReference type="Proteomes" id="UP001185012"/>
    </source>
</evidence>
<gene>
    <name evidence="1" type="ORF">JOE21_002303</name>
</gene>
<dbReference type="RefSeq" id="WP_309865951.1">
    <property type="nucleotide sequence ID" value="NZ_JAVDQG010000004.1"/>
</dbReference>
<organism evidence="1 2">
    <name type="scientific">Desmospora profundinema</name>
    <dbReference type="NCBI Taxonomy" id="1571184"/>
    <lineage>
        <taxon>Bacteria</taxon>
        <taxon>Bacillati</taxon>
        <taxon>Bacillota</taxon>
        <taxon>Bacilli</taxon>
        <taxon>Bacillales</taxon>
        <taxon>Thermoactinomycetaceae</taxon>
        <taxon>Desmospora</taxon>
    </lineage>
</organism>
<dbReference type="InterPro" id="IPR036638">
    <property type="entry name" value="HLH_DNA-bd_sf"/>
</dbReference>
<dbReference type="EMBL" id="JAVDQG010000004">
    <property type="protein sequence ID" value="MDR6226297.1"/>
    <property type="molecule type" value="Genomic_DNA"/>
</dbReference>
<proteinExistence type="predicted"/>
<accession>A0ABU1IP43</accession>
<sequence length="93" mass="10951">MVERQRVEREMERLRSTMEREAAKRGLYHPVVIHISQQLDKLHNEWNRLQKTEEKDVYMMRCYPYEIREAAIGSCMNRPAGHGSGCISCIISV</sequence>
<evidence type="ECO:0000313" key="1">
    <source>
        <dbReference type="EMBL" id="MDR6226297.1"/>
    </source>
</evidence>
<name>A0ABU1IP43_9BACL</name>
<dbReference type="SUPFAM" id="SSF140500">
    <property type="entry name" value="BAS1536-like"/>
    <property type="match status" value="1"/>
</dbReference>
<comment type="caution">
    <text evidence="1">The sequence shown here is derived from an EMBL/GenBank/DDBJ whole genome shotgun (WGS) entry which is preliminary data.</text>
</comment>
<dbReference type="InterPro" id="IPR037208">
    <property type="entry name" value="Spo0E-like_sf"/>
</dbReference>
<dbReference type="Gene3D" id="4.10.280.10">
    <property type="entry name" value="Helix-loop-helix DNA-binding domain"/>
    <property type="match status" value="1"/>
</dbReference>
<keyword evidence="2" id="KW-1185">Reference proteome</keyword>
<dbReference type="InterPro" id="IPR018540">
    <property type="entry name" value="Spo0E-like"/>
</dbReference>